<dbReference type="PANTHER" id="PTHR11845:SF13">
    <property type="entry name" value="5'-DEOXYNUCLEOTIDASE HDDC2"/>
    <property type="match status" value="1"/>
</dbReference>
<dbReference type="EMBL" id="MHIU01000012">
    <property type="protein sequence ID" value="OGY57938.1"/>
    <property type="molecule type" value="Genomic_DNA"/>
</dbReference>
<evidence type="ECO:0000313" key="4">
    <source>
        <dbReference type="Proteomes" id="UP000178651"/>
    </source>
</evidence>
<dbReference type="PANTHER" id="PTHR11845">
    <property type="entry name" value="5'-DEOXYNUCLEOTIDASE HDDC2"/>
    <property type="match status" value="1"/>
</dbReference>
<protein>
    <recommendedName>
        <fullName evidence="2">HD/PDEase domain-containing protein</fullName>
    </recommendedName>
</protein>
<comment type="caution">
    <text evidence="3">The sequence shown here is derived from an EMBL/GenBank/DDBJ whole genome shotgun (WGS) entry which is preliminary data.</text>
</comment>
<evidence type="ECO:0000313" key="3">
    <source>
        <dbReference type="EMBL" id="OGY57938.1"/>
    </source>
</evidence>
<dbReference type="Pfam" id="PF12917">
    <property type="entry name" value="YfbR-like"/>
    <property type="match status" value="1"/>
</dbReference>
<feature type="domain" description="HD/PDEase" evidence="2">
    <location>
        <begin position="26"/>
        <end position="151"/>
    </location>
</feature>
<proteinExistence type="predicted"/>
<dbReference type="InterPro" id="IPR039356">
    <property type="entry name" value="YfbR/HDDC2"/>
</dbReference>
<dbReference type="SUPFAM" id="SSF109604">
    <property type="entry name" value="HD-domain/PDEase-like"/>
    <property type="match status" value="1"/>
</dbReference>
<organism evidence="3 4">
    <name type="scientific">Candidatus Colwellbacteria bacterium RIFCSPHIGHO2_02_FULL_43_15</name>
    <dbReference type="NCBI Taxonomy" id="1797686"/>
    <lineage>
        <taxon>Bacteria</taxon>
        <taxon>Candidatus Colwelliibacteriota</taxon>
    </lineage>
</organism>
<dbReference type="Gene3D" id="1.10.3210.10">
    <property type="entry name" value="Hypothetical protein af1432"/>
    <property type="match status" value="1"/>
</dbReference>
<reference evidence="3 4" key="1">
    <citation type="journal article" date="2016" name="Nat. Commun.">
        <title>Thousands of microbial genomes shed light on interconnected biogeochemical processes in an aquifer system.</title>
        <authorList>
            <person name="Anantharaman K."/>
            <person name="Brown C.T."/>
            <person name="Hug L.A."/>
            <person name="Sharon I."/>
            <person name="Castelle C.J."/>
            <person name="Probst A.J."/>
            <person name="Thomas B.C."/>
            <person name="Singh A."/>
            <person name="Wilkins M.J."/>
            <person name="Karaoz U."/>
            <person name="Brodie E.L."/>
            <person name="Williams K.H."/>
            <person name="Hubbard S.S."/>
            <person name="Banfield J.F."/>
        </authorList>
    </citation>
    <scope>NUCLEOTIDE SEQUENCE [LARGE SCALE GENOMIC DNA]</scope>
</reference>
<sequence length="184" mass="21490">MSKTFEHFLDRSLAHVVRFNGKPQQFPESVAEHSFYVAYFTVVLLHFLRDVNEPIDEAKTLKIALVHDMEEAFSGDILTPFKHYNDEIAEAVRKVNKETIPLMFENLPDKLSSDLINLWTEDAEQSSKEAQVVKLADKLSLISKCYEETKVGNEYFKPIYERELGKLKNIEHSWWQKIKNKIID</sequence>
<dbReference type="SMART" id="SM00471">
    <property type="entry name" value="HDc"/>
    <property type="match status" value="1"/>
</dbReference>
<keyword evidence="1" id="KW-0378">Hydrolase</keyword>
<evidence type="ECO:0000259" key="2">
    <source>
        <dbReference type="SMART" id="SM00471"/>
    </source>
</evidence>
<dbReference type="InterPro" id="IPR003607">
    <property type="entry name" value="HD/PDEase_dom"/>
</dbReference>
<dbReference type="GO" id="GO:0005737">
    <property type="term" value="C:cytoplasm"/>
    <property type="evidence" value="ECO:0007669"/>
    <property type="project" value="TreeGrafter"/>
</dbReference>
<dbReference type="AlphaFoldDB" id="A0A1G1YZW8"/>
<gene>
    <name evidence="3" type="ORF">A3D47_00660</name>
</gene>
<name>A0A1G1YZW8_9BACT</name>
<dbReference type="Proteomes" id="UP000178651">
    <property type="component" value="Unassembled WGS sequence"/>
</dbReference>
<evidence type="ECO:0000256" key="1">
    <source>
        <dbReference type="ARBA" id="ARBA00022801"/>
    </source>
</evidence>
<accession>A0A1G1YZW8</accession>
<dbReference type="GO" id="GO:0002953">
    <property type="term" value="F:5'-deoxynucleotidase activity"/>
    <property type="evidence" value="ECO:0007669"/>
    <property type="project" value="InterPro"/>
</dbReference>